<feature type="transmembrane region" description="Helical" evidence="1">
    <location>
        <begin position="105"/>
        <end position="129"/>
    </location>
</feature>
<dbReference type="STRING" id="1397694.GCA_000702585_00795"/>
<gene>
    <name evidence="2" type="ORF">NCTC13163_00276</name>
</gene>
<protein>
    <submittedName>
        <fullName evidence="2">Predicted membrane protein</fullName>
    </submittedName>
</protein>
<keyword evidence="1" id="KW-1133">Transmembrane helix</keyword>
<dbReference type="PANTHER" id="PTHR38454:SF1">
    <property type="entry name" value="INTEGRAL MEMBRANE PROTEIN"/>
    <property type="match status" value="1"/>
</dbReference>
<feature type="transmembrane region" description="Helical" evidence="1">
    <location>
        <begin position="278"/>
        <end position="297"/>
    </location>
</feature>
<name>A0A377FR60_9BACL</name>
<dbReference type="EMBL" id="UGGP01000001">
    <property type="protein sequence ID" value="STO06935.1"/>
    <property type="molecule type" value="Genomic_DNA"/>
</dbReference>
<dbReference type="AlphaFoldDB" id="A0A377FR60"/>
<reference evidence="2 3" key="1">
    <citation type="submission" date="2018-06" db="EMBL/GenBank/DDBJ databases">
        <authorList>
            <consortium name="Pathogen Informatics"/>
            <person name="Doyle S."/>
        </authorList>
    </citation>
    <scope>NUCLEOTIDE SEQUENCE [LARGE SCALE GENOMIC DNA]</scope>
    <source>
        <strain evidence="2 3">NCTC13163</strain>
    </source>
</reference>
<organism evidence="2 3">
    <name type="scientific">Exiguobacterium aurantiacum</name>
    <dbReference type="NCBI Taxonomy" id="33987"/>
    <lineage>
        <taxon>Bacteria</taxon>
        <taxon>Bacillati</taxon>
        <taxon>Bacillota</taxon>
        <taxon>Bacilli</taxon>
        <taxon>Bacillales</taxon>
        <taxon>Bacillales Family XII. Incertae Sedis</taxon>
        <taxon>Exiguobacterium</taxon>
    </lineage>
</organism>
<dbReference type="OrthoDB" id="9815466at2"/>
<feature type="transmembrane region" description="Helical" evidence="1">
    <location>
        <begin position="74"/>
        <end position="93"/>
    </location>
</feature>
<sequence>MKNVILVVAAFLVSIVAHAFFIYYQSQGGYIAGPNDGLSQMVPFKHFLYETFHKGNLVYAEDFGFGGGIITQLAYYYATSVVFWLTVAVVSLFDALGLVNPDLELWLQLALVVSVVRLAVVLLFTTYAYRLFHVQTLYAFAGAVVYGVSVMYIRHVTFWEFFADAFLWVPLLVIGLERIIRLGRADLFIIVSAIMLINNFYFAYINLVFVLVYVLFRQFIRFPEDRLRRRHQWMLYSGSGVLALLLSAFAFVPATYGFLQNERPSLAHDIPWLRLDNVLYDSTILIIPAAFVLLALYRPLYRHTAFRLFSSMSLLFIVLHFSPHVGSFFNGFSAPQFRWEYLASFTIGGAVAVGLSQWRFETRAFLIAAAGTVSLYLLLGLFGDVASWPVGLVMFGLMLITVASLWWKPVLAPYILIASCLIVFNGYTKLILHDKSIVNTNEAFVNSSRYDSAEQRELIDFVKEEAGPLERLDWMVHLRNNTPIVQSFLGTSLYSSILNGNLLTLYWSDLEIDMLRESVSRYGTLGNRANLHHLLSSPYWMRNQNVSSEAPYGFNLLAETERYAVYESETRLPFVRTTTSTYRQAELDDASMLTREQAMLSGVILEAGNETPTPAQSIDFTTEGVDAALDDDTLRVTSDEGGLDLIPDVPATATGDLYVSFNIRKLEGDGFFIQLGGYRTTRKPEASIYRTDLTSMTLRTPLSERVPLRLPEGTYALEDVTVEWEDYSTLESALDEADARPDIPVTWDGPDLDFTVEDARPETYAVLPVPFERGWSARVNGEKRDVLQANYAFSAILLDEGRNDVELTYRPPFFTVTTALSLLGLGLFVGYLIYLRRKEHPFT</sequence>
<feature type="transmembrane region" description="Helical" evidence="1">
    <location>
        <begin position="187"/>
        <end position="215"/>
    </location>
</feature>
<feature type="transmembrane region" description="Helical" evidence="1">
    <location>
        <begin position="813"/>
        <end position="834"/>
    </location>
</feature>
<feature type="transmembrane region" description="Helical" evidence="1">
    <location>
        <begin position="341"/>
        <end position="358"/>
    </location>
</feature>
<evidence type="ECO:0000256" key="1">
    <source>
        <dbReference type="SAM" id="Phobius"/>
    </source>
</evidence>
<feature type="transmembrane region" description="Helical" evidence="1">
    <location>
        <begin position="304"/>
        <end position="321"/>
    </location>
</feature>
<accession>A0A377FR60</accession>
<dbReference type="RefSeq" id="WP_029334118.1">
    <property type="nucleotide sequence ID" value="NZ_UGGP01000001.1"/>
</dbReference>
<dbReference type="Proteomes" id="UP000254060">
    <property type="component" value="Unassembled WGS sequence"/>
</dbReference>
<feature type="transmembrane region" description="Helical" evidence="1">
    <location>
        <begin position="135"/>
        <end position="153"/>
    </location>
</feature>
<feature type="transmembrane region" description="Helical" evidence="1">
    <location>
        <begin position="235"/>
        <end position="258"/>
    </location>
</feature>
<feature type="transmembrane region" description="Helical" evidence="1">
    <location>
        <begin position="414"/>
        <end position="432"/>
    </location>
</feature>
<keyword evidence="1" id="KW-0812">Transmembrane</keyword>
<dbReference type="InterPro" id="IPR018580">
    <property type="entry name" value="Uncharacterised_YfhO"/>
</dbReference>
<keyword evidence="1" id="KW-0472">Membrane</keyword>
<evidence type="ECO:0000313" key="3">
    <source>
        <dbReference type="Proteomes" id="UP000254060"/>
    </source>
</evidence>
<evidence type="ECO:0000313" key="2">
    <source>
        <dbReference type="EMBL" id="STO06935.1"/>
    </source>
</evidence>
<dbReference type="PANTHER" id="PTHR38454">
    <property type="entry name" value="INTEGRAL MEMBRANE PROTEIN-RELATED"/>
    <property type="match status" value="1"/>
</dbReference>
<dbReference type="Pfam" id="PF09586">
    <property type="entry name" value="YfhO"/>
    <property type="match status" value="1"/>
</dbReference>
<proteinExistence type="predicted"/>